<accession>A0A816IQB1</accession>
<feature type="compositionally biased region" description="Basic and acidic residues" evidence="1">
    <location>
        <begin position="63"/>
        <end position="75"/>
    </location>
</feature>
<dbReference type="Proteomes" id="UP001295469">
    <property type="component" value="Chromosome C09"/>
</dbReference>
<name>A0A816IQB1_BRANA</name>
<evidence type="ECO:0000256" key="1">
    <source>
        <dbReference type="SAM" id="MobiDB-lite"/>
    </source>
</evidence>
<dbReference type="AlphaFoldDB" id="A0A816IQB1"/>
<sequence length="87" mass="9763">MKRKKNAKDISNGKSPFHSLLFSIVNTSLHFLHCLHPPAPLLCCRRFPPLTLLHAFRAVGSTEKSRTSPHWRDSDLVGAYNTEDPGP</sequence>
<proteinExistence type="predicted"/>
<gene>
    <name evidence="2" type="ORF">DARMORV10_C09P04020.1</name>
</gene>
<reference evidence="2" key="1">
    <citation type="submission" date="2021-01" db="EMBL/GenBank/DDBJ databases">
        <authorList>
            <consortium name="Genoscope - CEA"/>
            <person name="William W."/>
        </authorList>
    </citation>
    <scope>NUCLEOTIDE SEQUENCE</scope>
</reference>
<organism evidence="2">
    <name type="scientific">Brassica napus</name>
    <name type="common">Rape</name>
    <dbReference type="NCBI Taxonomy" id="3708"/>
    <lineage>
        <taxon>Eukaryota</taxon>
        <taxon>Viridiplantae</taxon>
        <taxon>Streptophyta</taxon>
        <taxon>Embryophyta</taxon>
        <taxon>Tracheophyta</taxon>
        <taxon>Spermatophyta</taxon>
        <taxon>Magnoliopsida</taxon>
        <taxon>eudicotyledons</taxon>
        <taxon>Gunneridae</taxon>
        <taxon>Pentapetalae</taxon>
        <taxon>rosids</taxon>
        <taxon>malvids</taxon>
        <taxon>Brassicales</taxon>
        <taxon>Brassicaceae</taxon>
        <taxon>Brassiceae</taxon>
        <taxon>Brassica</taxon>
    </lineage>
</organism>
<protein>
    <submittedName>
        <fullName evidence="2">(rape) hypothetical protein</fullName>
    </submittedName>
</protein>
<evidence type="ECO:0000313" key="2">
    <source>
        <dbReference type="EMBL" id="CAF1715662.1"/>
    </source>
</evidence>
<dbReference type="EMBL" id="HG994373">
    <property type="protein sequence ID" value="CAF1715662.1"/>
    <property type="molecule type" value="Genomic_DNA"/>
</dbReference>
<feature type="region of interest" description="Disordered" evidence="1">
    <location>
        <begin position="62"/>
        <end position="87"/>
    </location>
</feature>